<dbReference type="InterPro" id="IPR037026">
    <property type="entry name" value="Vgr_OB-fold_dom_sf"/>
</dbReference>
<comment type="caution">
    <text evidence="6">The sequence shown here is derived from an EMBL/GenBank/DDBJ whole genome shotgun (WGS) entry which is preliminary data.</text>
</comment>
<comment type="similarity">
    <text evidence="2">Belongs to the VgrG protein family.</text>
</comment>
<dbReference type="Pfam" id="PF22178">
    <property type="entry name" value="Gp5_trimer_C"/>
    <property type="match status" value="1"/>
</dbReference>
<dbReference type="NCBIfam" id="TIGR01646">
    <property type="entry name" value="vgr_GE"/>
    <property type="match status" value="1"/>
</dbReference>
<dbReference type="InterPro" id="IPR017847">
    <property type="entry name" value="T6SS_RhsGE_Vgr_subset"/>
</dbReference>
<dbReference type="SUPFAM" id="SSF69349">
    <property type="entry name" value="Phage fibre proteins"/>
    <property type="match status" value="1"/>
</dbReference>
<evidence type="ECO:0000313" key="7">
    <source>
        <dbReference type="Proteomes" id="UP001431784"/>
    </source>
</evidence>
<dbReference type="Gene3D" id="2.40.50.230">
    <property type="entry name" value="Gp5 N-terminal domain"/>
    <property type="match status" value="1"/>
</dbReference>
<evidence type="ECO:0000259" key="5">
    <source>
        <dbReference type="Pfam" id="PF22178"/>
    </source>
</evidence>
<keyword evidence="7" id="KW-1185">Reference proteome</keyword>
<dbReference type="InterPro" id="IPR050708">
    <property type="entry name" value="T6SS_VgrG/RHS"/>
</dbReference>
<dbReference type="Proteomes" id="UP001431784">
    <property type="component" value="Unassembled WGS sequence"/>
</dbReference>
<dbReference type="Pfam" id="PF04717">
    <property type="entry name" value="Phage_base_V"/>
    <property type="match status" value="1"/>
</dbReference>
<evidence type="ECO:0000256" key="1">
    <source>
        <dbReference type="ARBA" id="ARBA00004613"/>
    </source>
</evidence>
<proteinExistence type="inferred from homology"/>
<feature type="domain" description="Gp5/Type VI secretion system Vgr protein OB-fold" evidence="4">
    <location>
        <begin position="31"/>
        <end position="96"/>
    </location>
</feature>
<dbReference type="PANTHER" id="PTHR32305:SF15">
    <property type="entry name" value="PROTEIN RHSA-RELATED"/>
    <property type="match status" value="1"/>
</dbReference>
<dbReference type="InterPro" id="IPR006531">
    <property type="entry name" value="Gp5/Vgr_OB"/>
</dbReference>
<dbReference type="RefSeq" id="WP_274354464.1">
    <property type="nucleotide sequence ID" value="NZ_JAQZSM010000060.1"/>
</dbReference>
<evidence type="ECO:0000256" key="2">
    <source>
        <dbReference type="ARBA" id="ARBA00005558"/>
    </source>
</evidence>
<organism evidence="6 7">
    <name type="scientific">Roseinatronobacter alkalisoli</name>
    <dbReference type="NCBI Taxonomy" id="3028235"/>
    <lineage>
        <taxon>Bacteria</taxon>
        <taxon>Pseudomonadati</taxon>
        <taxon>Pseudomonadota</taxon>
        <taxon>Alphaproteobacteria</taxon>
        <taxon>Rhodobacterales</taxon>
        <taxon>Paracoccaceae</taxon>
        <taxon>Roseinatronobacter</taxon>
    </lineage>
</organism>
<evidence type="ECO:0000259" key="4">
    <source>
        <dbReference type="Pfam" id="PF04717"/>
    </source>
</evidence>
<dbReference type="InterPro" id="IPR054030">
    <property type="entry name" value="Gp5_Vgr_C"/>
</dbReference>
<keyword evidence="3" id="KW-0964">Secreted</keyword>
<name>A0ABT5TFU2_9RHOB</name>
<protein>
    <submittedName>
        <fullName evidence="6">Type VI secretion system tip protein TssI/VgrG</fullName>
    </submittedName>
</protein>
<comment type="subcellular location">
    <subcellularLocation>
        <location evidence="1">Secreted</location>
    </subcellularLocation>
</comment>
<gene>
    <name evidence="6" type="primary">tssI</name>
    <name evidence="6" type="ORF">PUT78_22420</name>
</gene>
<dbReference type="EMBL" id="JAQZSM010000060">
    <property type="protein sequence ID" value="MDD7973804.1"/>
    <property type="molecule type" value="Genomic_DNA"/>
</dbReference>
<dbReference type="NCBIfam" id="TIGR03361">
    <property type="entry name" value="VI_Rhs_Vgr"/>
    <property type="match status" value="1"/>
</dbReference>
<evidence type="ECO:0000256" key="3">
    <source>
        <dbReference type="ARBA" id="ARBA00022525"/>
    </source>
</evidence>
<feature type="domain" description="Gp5/Type VI secretion system Vgr C-terminal trimerisation" evidence="5">
    <location>
        <begin position="113"/>
        <end position="196"/>
    </location>
</feature>
<accession>A0ABT5TFU2</accession>
<evidence type="ECO:0000313" key="6">
    <source>
        <dbReference type="EMBL" id="MDD7973804.1"/>
    </source>
</evidence>
<dbReference type="SUPFAM" id="SSF69255">
    <property type="entry name" value="gp5 N-terminal domain-like"/>
    <property type="match status" value="1"/>
</dbReference>
<sequence>MLSLLERKTPLADVRGQQTAVVAGAEGEEIDCDEYGRILVRFHWDLDKANSMRCRVSQSWAGNGWGGMVIPRVGMEVVVEFLDGDPDQPLVTGCVYNGRNKVPYDLPANKTRSTFKTDTHQGTGFNELRFEDEKGREEIFVHAQRDRNEKVRNNHTERIDNNWVQSIGRNKVIDVDGNHDEVISGQKSIHVGGSRVGVSVSRALKELTGGISEIAAKLPIPGLRDATSGVFNVLVEKVMNVSVLGMSNETVGVSKNILAGRTINMSAGSTITVDASQILALSGNVDASISSSGSISLTCGDSAITLGSNGDIYLQGRNLYVDMSELIEINAGDRMEVSADNKFDVKAKRIDLN</sequence>
<dbReference type="InterPro" id="IPR006533">
    <property type="entry name" value="T6SS_Vgr_RhsGE"/>
</dbReference>
<reference evidence="6" key="1">
    <citation type="submission" date="2023-02" db="EMBL/GenBank/DDBJ databases">
        <title>Description of Roseinatronobacter alkalisoli sp. nov., an alkaliphilic bacerium isolated from soda soil.</title>
        <authorList>
            <person name="Wei W."/>
        </authorList>
    </citation>
    <scope>NUCLEOTIDE SEQUENCE</scope>
    <source>
        <strain evidence="6">HJB301</strain>
    </source>
</reference>
<dbReference type="PANTHER" id="PTHR32305">
    <property type="match status" value="1"/>
</dbReference>